<organism evidence="2 3">
    <name type="scientific">Microlunatus phosphovorus (strain ATCC 700054 / DSM 10555 / JCM 9379 / NBRC 101784 / NCIMB 13414 / VKM Ac-1990 / NM-1)</name>
    <dbReference type="NCBI Taxonomy" id="1032480"/>
    <lineage>
        <taxon>Bacteria</taxon>
        <taxon>Bacillati</taxon>
        <taxon>Actinomycetota</taxon>
        <taxon>Actinomycetes</taxon>
        <taxon>Propionibacteriales</taxon>
        <taxon>Propionibacteriaceae</taxon>
        <taxon>Microlunatus</taxon>
    </lineage>
</organism>
<dbReference type="InterPro" id="IPR027417">
    <property type="entry name" value="P-loop_NTPase"/>
</dbReference>
<name>F5XSB5_MICPN</name>
<evidence type="ECO:0000313" key="2">
    <source>
        <dbReference type="EMBL" id="BAK34796.1"/>
    </source>
</evidence>
<feature type="domain" description="NACHT" evidence="1">
    <location>
        <begin position="409"/>
        <end position="498"/>
    </location>
</feature>
<sequence length="1023" mass="112858">MDGADAGTVGTTVTQLGPLTNRIPSVQNSLMTQRPVHLPLMSRHDGWSARASTNQFGSYLELLSRIAAALVLTTSAGTTLDVRYPRSGGAGTFRSLHQVLSLSSNVSPAARTLCSLIVETWSRPHTIGYVDALEERNTISHGGLPTQDKEAVDRWRNSAQAATDALTKFIADSGGLHVSNNVMHIGSTPIWPLLIPSGETALLFHSWRNGKPPSYILVGAAAPPVELPDESATSVLRNLLEAPRSQRYQQLHLLIQSIKSDIEGLTADDTNATFEYLRDGQISLEWTQRTSSNDVPRSEVFRVAADNQRQWRDPRNEWVSYSAFIRDIVNWGVVVRRLHTRFDKIYDDDHIEAQRIASESKMLQIPNDIRTKFRPQVLLGADIAEGIDDTTDLSKALDDAARSTAGLPQVFFLTGEAGIGKTYNLLEMTKARHQAVSNDNNIDVPIFLYISCAGRSLQTFAEIVNSEVVNTQNLNFDSVLALCRNGLLVVVIDGFDELIEGAGYNDAYKVLAPTIERLGDRGVLIVSARSSYLANQYRSSLRKREHAVGYTSARHTVLELERWTPTEVDSLFKANPHWRKLRPLLTKEDLALLGVPFFSRMFNSYAATIKTAPATIDLHAVLIDGYLDREIGKLEPSTKDEITTDILHTVFREIAGLIYESTSASVTQVEFEDAASYALGIELSDSRHRALAARMSVLCGLSVTGEQGSIGFRFEHDLFYESFLASYIVQQFFESTNYSRCADFLNRGALGDKTIEDLVANHRPEVLHTLEAAVARCVVDSYLRQNCSALAGHLLSSGESRHIAVIESCDLQEVRVSPDTADTSISLVNCKLAAVHTPMRAHISLSECSIGQLQISAISAVSSTLSIDGSTSIDELVITSDGSGVRYFATQRHIWPELDRLGVTGAQDRIVENVASSSRSPIEEFAEAALTRMLQREEYFFVVQKSNRIPGENTPKGLYKPKSQEWAAITSAALDSEVANSKPLNASGPAKLVVTFNYPLNVILRGRHQEDVRRFWEKLTAKP</sequence>
<reference evidence="2 3" key="1">
    <citation type="submission" date="2011-05" db="EMBL/GenBank/DDBJ databases">
        <title>Whole genome sequence of Microlunatus phosphovorus NM-1.</title>
        <authorList>
            <person name="Hosoyama A."/>
            <person name="Sasaki K."/>
            <person name="Harada T."/>
            <person name="Igarashi R."/>
            <person name="Kawakoshi A."/>
            <person name="Sasagawa M."/>
            <person name="Fukada J."/>
            <person name="Nakamura S."/>
            <person name="Katano Y."/>
            <person name="Hanada S."/>
            <person name="Kamagata Y."/>
            <person name="Nakamura N."/>
            <person name="Yamazaki S."/>
            <person name="Fujita N."/>
        </authorList>
    </citation>
    <scope>NUCLEOTIDE SEQUENCE [LARGE SCALE GENOMIC DNA]</scope>
    <source>
        <strain evidence="3">ATCC 700054 / DSM 10555 / JCM 9379 / NBRC 101784 / NCIMB 13414 / VKM Ac-1990 / NM-1</strain>
    </source>
</reference>
<dbReference type="KEGG" id="mph:MLP_17820"/>
<dbReference type="InterPro" id="IPR007111">
    <property type="entry name" value="NACHT_NTPase"/>
</dbReference>
<dbReference type="EMBL" id="AP012204">
    <property type="protein sequence ID" value="BAK34796.1"/>
    <property type="molecule type" value="Genomic_DNA"/>
</dbReference>
<protein>
    <recommendedName>
        <fullName evidence="1">NACHT domain-containing protein</fullName>
    </recommendedName>
</protein>
<dbReference type="PROSITE" id="PS50837">
    <property type="entry name" value="NACHT"/>
    <property type="match status" value="1"/>
</dbReference>
<dbReference type="Proteomes" id="UP000007947">
    <property type="component" value="Chromosome"/>
</dbReference>
<evidence type="ECO:0000259" key="1">
    <source>
        <dbReference type="PROSITE" id="PS50837"/>
    </source>
</evidence>
<proteinExistence type="predicted"/>
<gene>
    <name evidence="2" type="ordered locus">MLP_17820</name>
</gene>
<dbReference type="HOGENOM" id="CLU_287130_0_0_11"/>
<dbReference type="STRING" id="1032480.MLP_17820"/>
<dbReference type="SUPFAM" id="SSF52540">
    <property type="entry name" value="P-loop containing nucleoside triphosphate hydrolases"/>
    <property type="match status" value="1"/>
</dbReference>
<accession>F5XSB5</accession>
<dbReference type="AlphaFoldDB" id="F5XSB5"/>
<evidence type="ECO:0000313" key="3">
    <source>
        <dbReference type="Proteomes" id="UP000007947"/>
    </source>
</evidence>
<dbReference type="eggNOG" id="COG5635">
    <property type="taxonomic scope" value="Bacteria"/>
</dbReference>
<keyword evidence="3" id="KW-1185">Reference proteome</keyword>
<dbReference type="Gene3D" id="3.40.50.300">
    <property type="entry name" value="P-loop containing nucleotide triphosphate hydrolases"/>
    <property type="match status" value="1"/>
</dbReference>